<keyword evidence="2" id="KW-1185">Reference proteome</keyword>
<name>A0A7K1SEK2_9BACT</name>
<accession>A0A7K1SEK2</accession>
<dbReference type="RefSeq" id="WP_157586889.1">
    <property type="nucleotide sequence ID" value="NZ_WPIN01000007.1"/>
</dbReference>
<protein>
    <recommendedName>
        <fullName evidence="3">Phosphoribosyltransferase</fullName>
    </recommendedName>
</protein>
<evidence type="ECO:0000313" key="1">
    <source>
        <dbReference type="EMBL" id="MVM32148.1"/>
    </source>
</evidence>
<proteinExistence type="predicted"/>
<dbReference type="InterPro" id="IPR000836">
    <property type="entry name" value="PRTase_dom"/>
</dbReference>
<dbReference type="InterPro" id="IPR029057">
    <property type="entry name" value="PRTase-like"/>
</dbReference>
<dbReference type="AlphaFoldDB" id="A0A7K1SEK2"/>
<dbReference type="Proteomes" id="UP000436006">
    <property type="component" value="Unassembled WGS sequence"/>
</dbReference>
<comment type="caution">
    <text evidence="1">The sequence shown here is derived from an EMBL/GenBank/DDBJ whole genome shotgun (WGS) entry which is preliminary data.</text>
</comment>
<reference evidence="1 2" key="1">
    <citation type="submission" date="2019-12" db="EMBL/GenBank/DDBJ databases">
        <title>Spirosoma sp. HMF4905 genome sequencing and assembly.</title>
        <authorList>
            <person name="Kang H."/>
            <person name="Cha I."/>
            <person name="Kim H."/>
            <person name="Joh K."/>
        </authorList>
    </citation>
    <scope>NUCLEOTIDE SEQUENCE [LARGE SCALE GENOMIC DNA]</scope>
    <source>
        <strain evidence="1 2">HMF4905</strain>
    </source>
</reference>
<dbReference type="EMBL" id="WPIN01000007">
    <property type="protein sequence ID" value="MVM32148.1"/>
    <property type="molecule type" value="Genomic_DNA"/>
</dbReference>
<sequence length="216" mass="23817">MKNATQISPVRYATVANYSPRGKSRESVHSRNSCYRFKNGNAETLEGFAKYLTGQFEKSALFRDFFGEDVVLVPVPGSSLLVAGGLWPARLIADEIVKAGLADIVIPYLERANAIRKSSGSSQGNRPTVEEQYNSLTVKKLEVISPKRITIIDDVLTKGRTSFACALRLSEAFPDTRIRVFAPIRTQGLTNDITQFIEPATGDITFDGYGDVDRHP</sequence>
<dbReference type="Gene3D" id="3.40.50.2020">
    <property type="match status" value="1"/>
</dbReference>
<evidence type="ECO:0008006" key="3">
    <source>
        <dbReference type="Google" id="ProtNLM"/>
    </source>
</evidence>
<dbReference type="SUPFAM" id="SSF53271">
    <property type="entry name" value="PRTase-like"/>
    <property type="match status" value="1"/>
</dbReference>
<gene>
    <name evidence="1" type="ORF">GO755_19010</name>
</gene>
<dbReference type="CDD" id="cd06223">
    <property type="entry name" value="PRTases_typeI"/>
    <property type="match status" value="1"/>
</dbReference>
<organism evidence="1 2">
    <name type="scientific">Spirosoma arboris</name>
    <dbReference type="NCBI Taxonomy" id="2682092"/>
    <lineage>
        <taxon>Bacteria</taxon>
        <taxon>Pseudomonadati</taxon>
        <taxon>Bacteroidota</taxon>
        <taxon>Cytophagia</taxon>
        <taxon>Cytophagales</taxon>
        <taxon>Cytophagaceae</taxon>
        <taxon>Spirosoma</taxon>
    </lineage>
</organism>
<evidence type="ECO:0000313" key="2">
    <source>
        <dbReference type="Proteomes" id="UP000436006"/>
    </source>
</evidence>